<dbReference type="OrthoDB" id="19054at2759"/>
<evidence type="ECO:0000256" key="1">
    <source>
        <dbReference type="SAM" id="MobiDB-lite"/>
    </source>
</evidence>
<feature type="compositionally biased region" description="Low complexity" evidence="1">
    <location>
        <begin position="236"/>
        <end position="253"/>
    </location>
</feature>
<dbReference type="GeneID" id="10509452"/>
<keyword evidence="4" id="KW-1185">Reference proteome</keyword>
<reference evidence="4" key="1">
    <citation type="journal article" date="2011" name="Genome Biol.">
        <title>Comparative genomics of the social amoebae Dictyostelium discoideum and Dictyostelium purpureum.</title>
        <authorList>
            <consortium name="US DOE Joint Genome Institute (JGI-PGF)"/>
            <person name="Sucgang R."/>
            <person name="Kuo A."/>
            <person name="Tian X."/>
            <person name="Salerno W."/>
            <person name="Parikh A."/>
            <person name="Feasley C.L."/>
            <person name="Dalin E."/>
            <person name="Tu H."/>
            <person name="Huang E."/>
            <person name="Barry K."/>
            <person name="Lindquist E."/>
            <person name="Shapiro H."/>
            <person name="Bruce D."/>
            <person name="Schmutz J."/>
            <person name="Salamov A."/>
            <person name="Fey P."/>
            <person name="Gaudet P."/>
            <person name="Anjard C."/>
            <person name="Babu M.M."/>
            <person name="Basu S."/>
            <person name="Bushmanova Y."/>
            <person name="van der Wel H."/>
            <person name="Katoh-Kurasawa M."/>
            <person name="Dinh C."/>
            <person name="Coutinho P.M."/>
            <person name="Saito T."/>
            <person name="Elias M."/>
            <person name="Schaap P."/>
            <person name="Kay R.R."/>
            <person name="Henrissat B."/>
            <person name="Eichinger L."/>
            <person name="Rivero F."/>
            <person name="Putnam N.H."/>
            <person name="West C.M."/>
            <person name="Loomis W.F."/>
            <person name="Chisholm R.L."/>
            <person name="Shaulsky G."/>
            <person name="Strassmann J.E."/>
            <person name="Queller D.C."/>
            <person name="Kuspa A."/>
            <person name="Grigoriev I.V."/>
        </authorList>
    </citation>
    <scope>NUCLEOTIDE SEQUENCE [LARGE SCALE GENOMIC DNA]</scope>
    <source>
        <strain evidence="4">QSDP1</strain>
    </source>
</reference>
<dbReference type="FunFam" id="3.90.70.80:FF:000012">
    <property type="entry name" value="OTU domain-containing protein DDB_G0284757"/>
    <property type="match status" value="1"/>
</dbReference>
<feature type="compositionally biased region" description="Polar residues" evidence="1">
    <location>
        <begin position="1"/>
        <end position="10"/>
    </location>
</feature>
<feature type="compositionally biased region" description="Low complexity" evidence="1">
    <location>
        <begin position="172"/>
        <end position="185"/>
    </location>
</feature>
<feature type="compositionally biased region" description="Low complexity" evidence="1">
    <location>
        <begin position="105"/>
        <end position="118"/>
    </location>
</feature>
<dbReference type="AlphaFoldDB" id="F0Z828"/>
<name>F0Z828_DICPU</name>
<dbReference type="EMBL" id="GL870949">
    <property type="protein sequence ID" value="EGC39948.1"/>
    <property type="molecule type" value="Genomic_DNA"/>
</dbReference>
<accession>F0Z828</accession>
<dbReference type="InterPro" id="IPR050704">
    <property type="entry name" value="Peptidase_C85-like"/>
</dbReference>
<evidence type="ECO:0000313" key="3">
    <source>
        <dbReference type="EMBL" id="EGC39948.1"/>
    </source>
</evidence>
<dbReference type="InParanoid" id="F0Z828"/>
<gene>
    <name evidence="3" type="ORF">DICPUDRAFT_147269</name>
</gene>
<evidence type="ECO:0000259" key="2">
    <source>
        <dbReference type="PROSITE" id="PS50802"/>
    </source>
</evidence>
<dbReference type="SUPFAM" id="SSF54001">
    <property type="entry name" value="Cysteine proteinases"/>
    <property type="match status" value="1"/>
</dbReference>
<evidence type="ECO:0000313" key="4">
    <source>
        <dbReference type="Proteomes" id="UP000001064"/>
    </source>
</evidence>
<dbReference type="GO" id="GO:0004843">
    <property type="term" value="F:cysteine-type deubiquitinase activity"/>
    <property type="evidence" value="ECO:0000318"/>
    <property type="project" value="GO_Central"/>
</dbReference>
<sequence length="435" mass="48906">MSRQNLSSSVRELPSFKKPSPPLPAGRPELSQSIDHNNNNTNTNTSTNTRTCSSLNSSTSSLPSFSPSNGNGFASMKPPLSRQNTQSPVKFSSSPPLKPQPSATSNNSNNNNNKFNKPNLGHMIIFIKKITNGSCPPETGGPFPFIQLIRQQPQHQQPQQSHQPIPFIKRISQQPQSQQPQQPKQPQQPIPKQPIQQQPIPQQPIPFIQRIRQQPQPQQPQQSQQPIPFIERIRQQLQPQQTHSQPTQQPQTQNAPIKPNEIDLSLVNSNGRLSLDPTPLNETEKAYIRLNERIEIYQLMPKKEIPGDGNCQMHALSDQIFGDLEHSVIIRNNIVDWLRQNKGFYLPNGETLSDFVTTNSWEEYCDKMSKNGTWGDHLTLVAAAEFYKINISIISSVESESSSFIEITPSIKCENGILLSHFAEFHYGSLCLLAN</sequence>
<dbReference type="InterPro" id="IPR003323">
    <property type="entry name" value="OTU_dom"/>
</dbReference>
<dbReference type="PROSITE" id="PS50802">
    <property type="entry name" value="OTU"/>
    <property type="match status" value="1"/>
</dbReference>
<proteinExistence type="predicted"/>
<feature type="region of interest" description="Disordered" evidence="1">
    <location>
        <begin position="236"/>
        <end position="256"/>
    </location>
</feature>
<feature type="compositionally biased region" description="Polar residues" evidence="1">
    <location>
        <begin position="81"/>
        <end position="95"/>
    </location>
</feature>
<dbReference type="InterPro" id="IPR038765">
    <property type="entry name" value="Papain-like_cys_pep_sf"/>
</dbReference>
<dbReference type="eggNOG" id="KOG2605">
    <property type="taxonomic scope" value="Eukaryota"/>
</dbReference>
<dbReference type="Proteomes" id="UP000001064">
    <property type="component" value="Unassembled WGS sequence"/>
</dbReference>
<protein>
    <recommendedName>
        <fullName evidence="2">OTU domain-containing protein</fullName>
    </recommendedName>
</protein>
<feature type="region of interest" description="Disordered" evidence="1">
    <location>
        <begin position="172"/>
        <end position="198"/>
    </location>
</feature>
<dbReference type="Gene3D" id="3.90.70.80">
    <property type="match status" value="1"/>
</dbReference>
<organism evidence="3 4">
    <name type="scientific">Dictyostelium purpureum</name>
    <name type="common">Slime mold</name>
    <dbReference type="NCBI Taxonomy" id="5786"/>
    <lineage>
        <taxon>Eukaryota</taxon>
        <taxon>Amoebozoa</taxon>
        <taxon>Evosea</taxon>
        <taxon>Eumycetozoa</taxon>
        <taxon>Dictyostelia</taxon>
        <taxon>Dictyosteliales</taxon>
        <taxon>Dictyosteliaceae</taxon>
        <taxon>Dictyostelium</taxon>
    </lineage>
</organism>
<dbReference type="PANTHER" id="PTHR12419">
    <property type="entry name" value="OTU DOMAIN CONTAINING PROTEIN"/>
    <property type="match status" value="1"/>
</dbReference>
<dbReference type="Pfam" id="PF02338">
    <property type="entry name" value="OTU"/>
    <property type="match status" value="1"/>
</dbReference>
<dbReference type="VEuPathDB" id="AmoebaDB:DICPUDRAFT_147269"/>
<feature type="domain" description="OTU" evidence="2">
    <location>
        <begin position="300"/>
        <end position="433"/>
    </location>
</feature>
<feature type="compositionally biased region" description="Low complexity" evidence="1">
    <location>
        <begin position="37"/>
        <end position="71"/>
    </location>
</feature>
<dbReference type="CDD" id="cd22758">
    <property type="entry name" value="OTU_232R-like"/>
    <property type="match status" value="1"/>
</dbReference>
<dbReference type="KEGG" id="dpp:DICPUDRAFT_147269"/>
<feature type="region of interest" description="Disordered" evidence="1">
    <location>
        <begin position="1"/>
        <end position="118"/>
    </location>
</feature>
<dbReference type="RefSeq" id="XP_003283577.1">
    <property type="nucleotide sequence ID" value="XM_003283529.1"/>
</dbReference>
<dbReference type="PANTHER" id="PTHR12419:SF11">
    <property type="entry name" value="OTU DOMAIN-CONTAINING PROTEIN DDB_G0284757"/>
    <property type="match status" value="1"/>
</dbReference>